<feature type="region of interest" description="Disordered" evidence="2">
    <location>
        <begin position="394"/>
        <end position="495"/>
    </location>
</feature>
<feature type="domain" description="Scaffolding anchor of CK1" evidence="3">
    <location>
        <begin position="16"/>
        <end position="209"/>
    </location>
</feature>
<dbReference type="GO" id="GO:0007165">
    <property type="term" value="P:signal transduction"/>
    <property type="evidence" value="ECO:0007669"/>
    <property type="project" value="TreeGrafter"/>
</dbReference>
<protein>
    <recommendedName>
        <fullName evidence="3">Scaffolding anchor of CK1 domain-containing protein</fullName>
    </recommendedName>
</protein>
<dbReference type="PANTHER" id="PTHR16181:SF29">
    <property type="entry name" value="PROTEIN FAM83A-RELATED"/>
    <property type="match status" value="1"/>
</dbReference>
<gene>
    <name evidence="4" type="ORF">NHX12_032603</name>
</gene>
<organism evidence="4 5">
    <name type="scientific">Muraenolepis orangiensis</name>
    <name type="common">Patagonian moray cod</name>
    <dbReference type="NCBI Taxonomy" id="630683"/>
    <lineage>
        <taxon>Eukaryota</taxon>
        <taxon>Metazoa</taxon>
        <taxon>Chordata</taxon>
        <taxon>Craniata</taxon>
        <taxon>Vertebrata</taxon>
        <taxon>Euteleostomi</taxon>
        <taxon>Actinopterygii</taxon>
        <taxon>Neopterygii</taxon>
        <taxon>Teleostei</taxon>
        <taxon>Neoteleostei</taxon>
        <taxon>Acanthomorphata</taxon>
        <taxon>Zeiogadaria</taxon>
        <taxon>Gadariae</taxon>
        <taxon>Gadiformes</taxon>
        <taxon>Muraenolepidoidei</taxon>
        <taxon>Muraenolepididae</taxon>
        <taxon>Muraenolepis</taxon>
    </lineage>
</organism>
<evidence type="ECO:0000313" key="5">
    <source>
        <dbReference type="Proteomes" id="UP001148018"/>
    </source>
</evidence>
<dbReference type="PANTHER" id="PTHR16181">
    <property type="entry name" value="PROTEIN FAM83A-RELATED"/>
    <property type="match status" value="1"/>
</dbReference>
<dbReference type="AlphaFoldDB" id="A0A9Q0E6N3"/>
<dbReference type="EMBL" id="JANIIK010000047">
    <property type="protein sequence ID" value="KAJ3601635.1"/>
    <property type="molecule type" value="Genomic_DNA"/>
</dbReference>
<sequence length="495" mass="55071">MALSQVKCLDENNVNPRTHEAKPEFLYCENQRLALEVLIRDGREAFRDFLKARELRGFLSDPEMDFLTGSAKPYDPGSDVLRSESDGEDLATLSEQYWPDLSDTSVPELDLGWPDTASYRGVTRTNVYAQPPLDGQAHIKEVVRKAIAQAQKMIAIAMDIFTDVDIFRDLLDAGHKRKVSVYILLERSTIPHFLSMCDRANMHRGHLKAVDSFDRLFRELYAISSAVDLQQVSMVMEPEPEPVSKPVAVAATSADVARKLHNPMYALLAYGTNPAPPSSSNTPKEMQGKAGMVSMKDKGKMAKMAEPPPIHPGLVDLEKAYLIPYLPTWPEPDPASDVIGFINVRDNNRQMQVHMQRSERFETSQAIRFSSPFSKPKETLPEAVNHVHDGLNSVKAKRDSLPEKPRHPHTLESCAPTAGRVSPCTPAPAWKNPNSRCHSRTPTPDMSDGYISSRDDSTLSTTSDEYYDCSESDSPRPSPLPKTSQHALQASSSSQ</sequence>
<feature type="non-terminal residue" evidence="4">
    <location>
        <position position="495"/>
    </location>
</feature>
<feature type="compositionally biased region" description="Low complexity" evidence="2">
    <location>
        <begin position="484"/>
        <end position="495"/>
    </location>
</feature>
<accession>A0A9Q0E6N3</accession>
<comment type="caution">
    <text evidence="4">The sequence shown here is derived from an EMBL/GenBank/DDBJ whole genome shotgun (WGS) entry which is preliminary data.</text>
</comment>
<feature type="compositionally biased region" description="Polar residues" evidence="2">
    <location>
        <begin position="432"/>
        <end position="444"/>
    </location>
</feature>
<dbReference type="OrthoDB" id="6103632at2759"/>
<dbReference type="InterPro" id="IPR050944">
    <property type="entry name" value="FAM83"/>
</dbReference>
<dbReference type="Gene3D" id="3.30.870.10">
    <property type="entry name" value="Endonuclease Chain A"/>
    <property type="match status" value="1"/>
</dbReference>
<dbReference type="Pfam" id="PF07894">
    <property type="entry name" value="SACK1"/>
    <property type="match status" value="1"/>
</dbReference>
<dbReference type="InterPro" id="IPR012461">
    <property type="entry name" value="SACK1"/>
</dbReference>
<evidence type="ECO:0000259" key="3">
    <source>
        <dbReference type="Pfam" id="PF07894"/>
    </source>
</evidence>
<evidence type="ECO:0000256" key="2">
    <source>
        <dbReference type="SAM" id="MobiDB-lite"/>
    </source>
</evidence>
<comment type="similarity">
    <text evidence="1">Belongs to the FAM83 family.</text>
</comment>
<dbReference type="GO" id="GO:0019901">
    <property type="term" value="F:protein kinase binding"/>
    <property type="evidence" value="ECO:0007669"/>
    <property type="project" value="TreeGrafter"/>
</dbReference>
<name>A0A9Q0E6N3_9TELE</name>
<evidence type="ECO:0000313" key="4">
    <source>
        <dbReference type="EMBL" id="KAJ3601635.1"/>
    </source>
</evidence>
<dbReference type="SUPFAM" id="SSF56024">
    <property type="entry name" value="Phospholipase D/nuclease"/>
    <property type="match status" value="1"/>
</dbReference>
<reference evidence="4" key="1">
    <citation type="submission" date="2022-07" db="EMBL/GenBank/DDBJ databases">
        <title>Chromosome-level genome of Muraenolepis orangiensis.</title>
        <authorList>
            <person name="Kim J."/>
        </authorList>
    </citation>
    <scope>NUCLEOTIDE SEQUENCE</scope>
    <source>
        <strain evidence="4">KU_S4_2022</strain>
        <tissue evidence="4">Muscle</tissue>
    </source>
</reference>
<keyword evidence="5" id="KW-1185">Reference proteome</keyword>
<proteinExistence type="inferred from homology"/>
<dbReference type="Proteomes" id="UP001148018">
    <property type="component" value="Unassembled WGS sequence"/>
</dbReference>
<evidence type="ECO:0000256" key="1">
    <source>
        <dbReference type="ARBA" id="ARBA00006937"/>
    </source>
</evidence>
<feature type="compositionally biased region" description="Basic and acidic residues" evidence="2">
    <location>
        <begin position="396"/>
        <end position="405"/>
    </location>
</feature>